<evidence type="ECO:0000256" key="1">
    <source>
        <dbReference type="ARBA" id="ARBA00009515"/>
    </source>
</evidence>
<feature type="region of interest" description="Disordered" evidence="3">
    <location>
        <begin position="447"/>
        <end position="528"/>
    </location>
</feature>
<name>A0A9N9TVX2_PHYSR</name>
<sequence length="528" mass="59920">MTNKLDELYEKYNILSEAKDDIDKFSNVYVECIESVKGSEKEKKLAAQIISKFFKNFPDHQEQALNALCDLCEDDESTIRISAIQVLPLLCKNSKELTLRIANILVQLLELDGQDFTTTCHSFIQVYRMEDPLVTLRVIFNYMYGLTNIQTREKCVQFVYKKLVKIDEKMTAEVNDLLIKGGKTILQDSTAAEFLTIIKFLTTSKLIKTTAGQQELVNDIADRAELGKDFYPNDDENLNCDRILFCTEYALPLFNANVQSTAFVKFYCDQILNKWDDIGKLDNGTQLQYQFLKQLAELSLHCGELDTPSAYVVQIFDKLKRYMPLPPEDGDIDNMPNLDFTAVECLLFAFHRLARQCPDFLTSDPAVLKDFRLRLNYFSRGIGGCKRSLDKVDVQKNADEKIKLAPAVLDNINALIRDLFYTTPIYKCNVQLSFKSVAPKAKAIEKPEAAPTTATQKRHVPIHFDSSNGATNKHARPARGTDNVKIYQPPSGKFSNNFQGFERQGGRGGRGRGRGVKSTRGGPRNWRN</sequence>
<comment type="similarity">
    <text evidence="1">Belongs to the API5 family.</text>
</comment>
<dbReference type="InterPro" id="IPR011989">
    <property type="entry name" value="ARM-like"/>
</dbReference>
<gene>
    <name evidence="4" type="ORF">PHYEVI_LOCUS10733</name>
</gene>
<dbReference type="GO" id="GO:0043066">
    <property type="term" value="P:negative regulation of apoptotic process"/>
    <property type="evidence" value="ECO:0007669"/>
    <property type="project" value="TreeGrafter"/>
</dbReference>
<dbReference type="PANTHER" id="PTHR12758:SF19">
    <property type="entry name" value="APOPTOSIS INHIBITOR 5"/>
    <property type="match status" value="1"/>
</dbReference>
<evidence type="ECO:0000313" key="5">
    <source>
        <dbReference type="Proteomes" id="UP001153712"/>
    </source>
</evidence>
<protein>
    <recommendedName>
        <fullName evidence="6">Apoptosis inhibitor 5</fullName>
    </recommendedName>
</protein>
<dbReference type="AlphaFoldDB" id="A0A9N9TVX2"/>
<reference evidence="4" key="1">
    <citation type="submission" date="2022-01" db="EMBL/GenBank/DDBJ databases">
        <authorList>
            <person name="King R."/>
        </authorList>
    </citation>
    <scope>NUCLEOTIDE SEQUENCE</scope>
</reference>
<organism evidence="4 5">
    <name type="scientific">Phyllotreta striolata</name>
    <name type="common">Striped flea beetle</name>
    <name type="synonym">Crioceris striolata</name>
    <dbReference type="NCBI Taxonomy" id="444603"/>
    <lineage>
        <taxon>Eukaryota</taxon>
        <taxon>Metazoa</taxon>
        <taxon>Ecdysozoa</taxon>
        <taxon>Arthropoda</taxon>
        <taxon>Hexapoda</taxon>
        <taxon>Insecta</taxon>
        <taxon>Pterygota</taxon>
        <taxon>Neoptera</taxon>
        <taxon>Endopterygota</taxon>
        <taxon>Coleoptera</taxon>
        <taxon>Polyphaga</taxon>
        <taxon>Cucujiformia</taxon>
        <taxon>Chrysomeloidea</taxon>
        <taxon>Chrysomelidae</taxon>
        <taxon>Galerucinae</taxon>
        <taxon>Alticini</taxon>
        <taxon>Phyllotreta</taxon>
    </lineage>
</organism>
<keyword evidence="2" id="KW-0053">Apoptosis</keyword>
<dbReference type="InterPro" id="IPR008383">
    <property type="entry name" value="API5"/>
</dbReference>
<dbReference type="PANTHER" id="PTHR12758">
    <property type="entry name" value="APOPTOSIS INHIBITOR 5-RELATED"/>
    <property type="match status" value="1"/>
</dbReference>
<dbReference type="Gene3D" id="1.25.10.10">
    <property type="entry name" value="Leucine-rich Repeat Variant"/>
    <property type="match status" value="1"/>
</dbReference>
<accession>A0A9N9TVX2</accession>
<dbReference type="EMBL" id="OU900101">
    <property type="protein sequence ID" value="CAG9864478.1"/>
    <property type="molecule type" value="Genomic_DNA"/>
</dbReference>
<keyword evidence="5" id="KW-1185">Reference proteome</keyword>
<dbReference type="GO" id="GO:0005634">
    <property type="term" value="C:nucleus"/>
    <property type="evidence" value="ECO:0007669"/>
    <property type="project" value="TreeGrafter"/>
</dbReference>
<evidence type="ECO:0000256" key="3">
    <source>
        <dbReference type="SAM" id="MobiDB-lite"/>
    </source>
</evidence>
<dbReference type="Proteomes" id="UP001153712">
    <property type="component" value="Chromosome 8"/>
</dbReference>
<dbReference type="OrthoDB" id="19224at2759"/>
<evidence type="ECO:0000313" key="4">
    <source>
        <dbReference type="EMBL" id="CAG9864478.1"/>
    </source>
</evidence>
<evidence type="ECO:0008006" key="6">
    <source>
        <dbReference type="Google" id="ProtNLM"/>
    </source>
</evidence>
<evidence type="ECO:0000256" key="2">
    <source>
        <dbReference type="ARBA" id="ARBA00022703"/>
    </source>
</evidence>
<dbReference type="SUPFAM" id="SSF48371">
    <property type="entry name" value="ARM repeat"/>
    <property type="match status" value="1"/>
</dbReference>
<dbReference type="GO" id="GO:0003723">
    <property type="term" value="F:RNA binding"/>
    <property type="evidence" value="ECO:0007669"/>
    <property type="project" value="TreeGrafter"/>
</dbReference>
<dbReference type="Pfam" id="PF05918">
    <property type="entry name" value="API5"/>
    <property type="match status" value="1"/>
</dbReference>
<dbReference type="GO" id="GO:0006915">
    <property type="term" value="P:apoptotic process"/>
    <property type="evidence" value="ECO:0007669"/>
    <property type="project" value="UniProtKB-KW"/>
</dbReference>
<dbReference type="InterPro" id="IPR016024">
    <property type="entry name" value="ARM-type_fold"/>
</dbReference>
<proteinExistence type="inferred from homology"/>